<reference evidence="2" key="1">
    <citation type="journal article" date="2023" name="Front. Plant Sci.">
        <title>Chromosomal-level genome assembly of Melastoma candidum provides insights into trichome evolution.</title>
        <authorList>
            <person name="Zhong Y."/>
            <person name="Wu W."/>
            <person name="Sun C."/>
            <person name="Zou P."/>
            <person name="Liu Y."/>
            <person name="Dai S."/>
            <person name="Zhou R."/>
        </authorList>
    </citation>
    <scope>NUCLEOTIDE SEQUENCE [LARGE SCALE GENOMIC DNA]</scope>
</reference>
<gene>
    <name evidence="1" type="ORF">MLD38_001159</name>
</gene>
<comment type="caution">
    <text evidence="1">The sequence shown here is derived from an EMBL/GenBank/DDBJ whole genome shotgun (WGS) entry which is preliminary data.</text>
</comment>
<evidence type="ECO:0000313" key="2">
    <source>
        <dbReference type="Proteomes" id="UP001057402"/>
    </source>
</evidence>
<organism evidence="1 2">
    <name type="scientific">Melastoma candidum</name>
    <dbReference type="NCBI Taxonomy" id="119954"/>
    <lineage>
        <taxon>Eukaryota</taxon>
        <taxon>Viridiplantae</taxon>
        <taxon>Streptophyta</taxon>
        <taxon>Embryophyta</taxon>
        <taxon>Tracheophyta</taxon>
        <taxon>Spermatophyta</taxon>
        <taxon>Magnoliopsida</taxon>
        <taxon>eudicotyledons</taxon>
        <taxon>Gunneridae</taxon>
        <taxon>Pentapetalae</taxon>
        <taxon>rosids</taxon>
        <taxon>malvids</taxon>
        <taxon>Myrtales</taxon>
        <taxon>Melastomataceae</taxon>
        <taxon>Melastomatoideae</taxon>
        <taxon>Melastomateae</taxon>
        <taxon>Melastoma</taxon>
    </lineage>
</organism>
<dbReference type="EMBL" id="CM042880">
    <property type="protein sequence ID" value="KAI4388868.1"/>
    <property type="molecule type" value="Genomic_DNA"/>
</dbReference>
<name>A0ACB9SDX9_9MYRT</name>
<dbReference type="Proteomes" id="UP001057402">
    <property type="component" value="Chromosome 1"/>
</dbReference>
<keyword evidence="2" id="KW-1185">Reference proteome</keyword>
<protein>
    <submittedName>
        <fullName evidence="1">Uncharacterized protein</fullName>
    </submittedName>
</protein>
<accession>A0ACB9SDX9</accession>
<evidence type="ECO:0000313" key="1">
    <source>
        <dbReference type="EMBL" id="KAI4388868.1"/>
    </source>
</evidence>
<sequence length="1064" mass="119288">MSASTSAVFDGGGTGSSGLRGYDVFLSFRGEDTRLNFTDLLYSALVERGITTFRDDEALERGAPIKDRLFSAIEHSRFCLVVFSKNYASSSWCLDELAKIYSCMSKGRTTILPIFFDVDPSHVRKQTGCFEAAFAVHGEVYGKDSTTLLNWRKALEEVAKHTGWDLRGKHQSVVIKEIVMEIFANVNSELPFDQGSLVGMGRRAGKLLNKLDRNSDDPYIVGIPGMGGLGKSTLARVVYERSRVLVTTRDVHLLEEWGVDELFYPEKLDEDEAFRLFSLRAFKEVCPPEPFLELSRDFVEYTCGLPLAVTVLGSFLFARNIDEWKSALNRLKTTPDDTITKVLKISFDGLNRLEKEIFLDIACFFNGEGEDRVIRILEACGFDPHIGLRVLRDKFMMNTRELRMHDLLQPIGKEIVHLESPKEPGRRSRLWSLEEVRYVLENNAGSGLVEGIYLTAAANRSAEEVERIEVDPKAFKKMTNLRILKLRNADLSKGLQYLPNTLRYLEWHNYSLRSLPSSFQPKNLVELSFVLLTVVSLPFINEQPLENLTCLDLSYSTSLVESPDFILFPKLEAVSLAGCVGLSEIHESIGTLVRLFVLNLSGCKNLVRIPNSISGVKSLKRLDLCGCSKLTELPEGMCRQQCLEDLNLGDTSIQELPSSFGQLNKLRDFSFSGCQGQPSRTRCPFSACFSGNRGHPCGTGAPLSFPSNFCFLQYLNLSYCEMPDHEPPINLSCLSALQELDLRGNIFTRVPFDIGALDRLHNLQLSYCERLEVLPKLPGNVQTVAANHCTALRELPVDIGLGSSEKCDFSFIECHKLVNMNGGADGLLKSILQKLLKIIFQDPYRERTFNFYLPGSEVPRWFICRSTGAATTLKLDADWFDDSFKGFMVCAAFFSGNCEDNSVYWYKFNYSVRVDGMEESPSTSFVVSKSHGAIWSRHLWASYVFRRQWARYNGDPEAEGISHRVKVRFHSYDTGAKVIGCGIHPVYSNQTGGNGFLGSMRTSSGLDNSRIESPEVSSYPKRERGCYSFSDPADGAGSMAYGDYEEGLNPQKIHVRSCPFSTLS</sequence>
<proteinExistence type="predicted"/>